<evidence type="ECO:0008006" key="4">
    <source>
        <dbReference type="Google" id="ProtNLM"/>
    </source>
</evidence>
<feature type="compositionally biased region" description="Low complexity" evidence="1">
    <location>
        <begin position="28"/>
        <end position="39"/>
    </location>
</feature>
<dbReference type="AlphaFoldDB" id="A0A5C6X407"/>
<dbReference type="EMBL" id="VOSL01000143">
    <property type="protein sequence ID" value="TXD31940.1"/>
    <property type="molecule type" value="Genomic_DNA"/>
</dbReference>
<name>A0A5C6X407_9DELT</name>
<evidence type="ECO:0000313" key="2">
    <source>
        <dbReference type="EMBL" id="TXD31940.1"/>
    </source>
</evidence>
<dbReference type="Proteomes" id="UP000321046">
    <property type="component" value="Unassembled WGS sequence"/>
</dbReference>
<organism evidence="2 3">
    <name type="scientific">Lujinxingia vulgaris</name>
    <dbReference type="NCBI Taxonomy" id="2600176"/>
    <lineage>
        <taxon>Bacteria</taxon>
        <taxon>Deltaproteobacteria</taxon>
        <taxon>Bradymonadales</taxon>
        <taxon>Lujinxingiaceae</taxon>
        <taxon>Lujinxingia</taxon>
    </lineage>
</organism>
<accession>A0A5C6X407</accession>
<sequence length="251" mass="25780">MKKVTFGSMALVVALGLVGCEDDPFEGAPSVSASASSPAQNAGGEPAAQDAPGRSGGLGPVEGTELPPGHPPMGQQAGQGGEMIGGVPAPQVPRMSPQEYGKVGPIRWQAPDAWQPQLPTNAMRQAQYSIPGEAGQEPAELVVFYFGPGGGGGVEANLERWAGQFNDGPPATFAEREVNGVKVHTVDASGTYDAGMAMGGQGPRDAQRMLGAIAETSQGLFFFRMVGPKPLIDAQAEGFDAFVSSFEHGEG</sequence>
<comment type="caution">
    <text evidence="2">The sequence shown here is derived from an EMBL/GenBank/DDBJ whole genome shotgun (WGS) entry which is preliminary data.</text>
</comment>
<proteinExistence type="predicted"/>
<evidence type="ECO:0000313" key="3">
    <source>
        <dbReference type="Proteomes" id="UP000321046"/>
    </source>
</evidence>
<gene>
    <name evidence="2" type="ORF">FRC96_19550</name>
</gene>
<dbReference type="OrthoDB" id="5764172at2"/>
<dbReference type="RefSeq" id="WP_146977064.1">
    <property type="nucleotide sequence ID" value="NZ_VOSL01000143.1"/>
</dbReference>
<feature type="region of interest" description="Disordered" evidence="1">
    <location>
        <begin position="26"/>
        <end position="99"/>
    </location>
</feature>
<evidence type="ECO:0000256" key="1">
    <source>
        <dbReference type="SAM" id="MobiDB-lite"/>
    </source>
</evidence>
<reference evidence="2 3" key="1">
    <citation type="submission" date="2019-08" db="EMBL/GenBank/DDBJ databases">
        <title>Bradymonadales sp. TMQ2.</title>
        <authorList>
            <person name="Liang Q."/>
        </authorList>
    </citation>
    <scope>NUCLEOTIDE SEQUENCE [LARGE SCALE GENOMIC DNA]</scope>
    <source>
        <strain evidence="2 3">TMQ2</strain>
    </source>
</reference>
<dbReference type="PROSITE" id="PS51257">
    <property type="entry name" value="PROKAR_LIPOPROTEIN"/>
    <property type="match status" value="1"/>
</dbReference>
<protein>
    <recommendedName>
        <fullName evidence="4">Lipoprotein</fullName>
    </recommendedName>
</protein>